<reference evidence="1" key="2">
    <citation type="submission" date="2022-06" db="UniProtKB">
        <authorList>
            <consortium name="EnsemblMetazoa"/>
        </authorList>
    </citation>
    <scope>IDENTIFICATION</scope>
    <source>
        <strain evidence="1">PS312</strain>
    </source>
</reference>
<dbReference type="EnsemblMetazoa" id="PPA32221.1">
    <property type="protein sequence ID" value="PPA32221.1"/>
    <property type="gene ID" value="WBGene00205082"/>
</dbReference>
<evidence type="ECO:0000313" key="1">
    <source>
        <dbReference type="EnsemblMetazoa" id="PPA32221.1"/>
    </source>
</evidence>
<dbReference type="Proteomes" id="UP000005239">
    <property type="component" value="Unassembled WGS sequence"/>
</dbReference>
<name>A0A2A6CPH8_PRIPA</name>
<accession>A0A8R1UIJ9</accession>
<protein>
    <submittedName>
        <fullName evidence="1">Uncharacterized protein</fullName>
    </submittedName>
</protein>
<gene>
    <name evidence="1" type="primary">WBGene00205082</name>
</gene>
<evidence type="ECO:0000313" key="2">
    <source>
        <dbReference type="Proteomes" id="UP000005239"/>
    </source>
</evidence>
<sequence>MLSLYTLVEDSHAIAGFITNILLMYTIVKFTVREKVLHKKNVPLAGFITNILLMYTIVKFTVREKIRSVAPSSVHVHP</sequence>
<proteinExistence type="predicted"/>
<keyword evidence="2" id="KW-1185">Reference proteome</keyword>
<accession>A0A2A6CPH8</accession>
<organism evidence="1 2">
    <name type="scientific">Pristionchus pacificus</name>
    <name type="common">Parasitic nematode worm</name>
    <dbReference type="NCBI Taxonomy" id="54126"/>
    <lineage>
        <taxon>Eukaryota</taxon>
        <taxon>Metazoa</taxon>
        <taxon>Ecdysozoa</taxon>
        <taxon>Nematoda</taxon>
        <taxon>Chromadorea</taxon>
        <taxon>Rhabditida</taxon>
        <taxon>Rhabditina</taxon>
        <taxon>Diplogasteromorpha</taxon>
        <taxon>Diplogasteroidea</taxon>
        <taxon>Neodiplogasteridae</taxon>
        <taxon>Pristionchus</taxon>
    </lineage>
</organism>
<reference evidence="2" key="1">
    <citation type="journal article" date="2008" name="Nat. Genet.">
        <title>The Pristionchus pacificus genome provides a unique perspective on nematode lifestyle and parasitism.</title>
        <authorList>
            <person name="Dieterich C."/>
            <person name="Clifton S.W."/>
            <person name="Schuster L.N."/>
            <person name="Chinwalla A."/>
            <person name="Delehaunty K."/>
            <person name="Dinkelacker I."/>
            <person name="Fulton L."/>
            <person name="Fulton R."/>
            <person name="Godfrey J."/>
            <person name="Minx P."/>
            <person name="Mitreva M."/>
            <person name="Roeseler W."/>
            <person name="Tian H."/>
            <person name="Witte H."/>
            <person name="Yang S.P."/>
            <person name="Wilson R.K."/>
            <person name="Sommer R.J."/>
        </authorList>
    </citation>
    <scope>NUCLEOTIDE SEQUENCE [LARGE SCALE GENOMIC DNA]</scope>
    <source>
        <strain evidence="2">PS312</strain>
    </source>
</reference>
<dbReference type="AlphaFoldDB" id="A0A2A6CPH8"/>